<sequence>MVKFHEDFTVASIKLWDGREWLWHDIPVRSVRNRHRLGTIQSPMLVVNRHCHLSVPVAIEPESLPDADRVCAIDIGINTLATASIVTSDGTVVARKFFHPAADIDRRNQRGTRIRGKARKTAKLSKGFCRGLYRKAGQLPEDRSSPGKPRIPVTLSTLWQRESEAPYPCAA</sequence>
<evidence type="ECO:0000313" key="2">
    <source>
        <dbReference type="Proteomes" id="UP000010809"/>
    </source>
</evidence>
<dbReference type="PATRIC" id="fig|1255043.3.peg.673"/>
<proteinExistence type="predicted"/>
<dbReference type="eggNOG" id="COG0675">
    <property type="taxonomic scope" value="Bacteria"/>
</dbReference>
<dbReference type="HOGENOM" id="CLU_1562181_0_0_6"/>
<dbReference type="AlphaFoldDB" id="L0DS21"/>
<organism evidence="1 2">
    <name type="scientific">Thioalkalivibrio nitratireducens (strain DSM 14787 / UNIQEM 213 / ALEN2)</name>
    <dbReference type="NCBI Taxonomy" id="1255043"/>
    <lineage>
        <taxon>Bacteria</taxon>
        <taxon>Pseudomonadati</taxon>
        <taxon>Pseudomonadota</taxon>
        <taxon>Gammaproteobacteria</taxon>
        <taxon>Chromatiales</taxon>
        <taxon>Ectothiorhodospiraceae</taxon>
        <taxon>Thioalkalivibrio</taxon>
    </lineage>
</organism>
<keyword evidence="2" id="KW-1185">Reference proteome</keyword>
<reference evidence="1" key="1">
    <citation type="submission" date="2015-12" db="EMBL/GenBank/DDBJ databases">
        <authorList>
            <person name="Tikhonova T.V."/>
            <person name="Pavlov A.R."/>
            <person name="Beletsky A.V."/>
            <person name="Mardanov A.V."/>
            <person name="Sorokin D.Y."/>
            <person name="Ravin N.V."/>
            <person name="Popov V.O."/>
        </authorList>
    </citation>
    <scope>NUCLEOTIDE SEQUENCE</scope>
    <source>
        <strain evidence="1">DSM 14787</strain>
    </source>
</reference>
<dbReference type="Proteomes" id="UP000010809">
    <property type="component" value="Chromosome"/>
</dbReference>
<accession>L0DS21</accession>
<evidence type="ECO:0000313" key="1">
    <source>
        <dbReference type="EMBL" id="AGA32364.1"/>
    </source>
</evidence>
<protein>
    <submittedName>
        <fullName evidence="1">Transposase-like protein, IS200/IS605 family</fullName>
    </submittedName>
</protein>
<dbReference type="KEGG" id="tni:TVNIR_0667"/>
<name>L0DS21_THIND</name>
<dbReference type="EMBL" id="CP003989">
    <property type="protein sequence ID" value="AGA32364.1"/>
    <property type="molecule type" value="Genomic_DNA"/>
</dbReference>
<gene>
    <name evidence="1" type="ordered locus">TVNIR_0667</name>
</gene>
<dbReference type="STRING" id="1255043.TVNIR_0667"/>